<keyword evidence="1" id="KW-0677">Repeat</keyword>
<dbReference type="PANTHER" id="PTHR45641">
    <property type="entry name" value="TETRATRICOPEPTIDE REPEAT PROTEIN (AFU_ORTHOLOGUE AFUA_6G03870)"/>
    <property type="match status" value="1"/>
</dbReference>
<evidence type="ECO:0000313" key="3">
    <source>
        <dbReference type="EMBL" id="CEO99209.1"/>
    </source>
</evidence>
<reference evidence="3 4" key="1">
    <citation type="submission" date="2015-02" db="EMBL/GenBank/DDBJ databases">
        <authorList>
            <person name="Chooi Y.-H."/>
        </authorList>
    </citation>
    <scope>NUCLEOTIDE SEQUENCE [LARGE SCALE GENOMIC DNA]</scope>
    <source>
        <strain evidence="3">E3</strain>
    </source>
</reference>
<dbReference type="OrthoDB" id="66906at2759"/>
<evidence type="ECO:0000256" key="2">
    <source>
        <dbReference type="ARBA" id="ARBA00022803"/>
    </source>
</evidence>
<keyword evidence="2" id="KW-0802">TPR repeat</keyword>
<dbReference type="Pfam" id="PF13424">
    <property type="entry name" value="TPR_12"/>
    <property type="match status" value="1"/>
</dbReference>
<dbReference type="Proteomes" id="UP000039324">
    <property type="component" value="Unassembled WGS sequence"/>
</dbReference>
<keyword evidence="4" id="KW-1185">Reference proteome</keyword>
<name>A0A0G4IVR0_PLABS</name>
<protein>
    <submittedName>
        <fullName evidence="3">Uncharacterized protein</fullName>
    </submittedName>
</protein>
<evidence type="ECO:0000256" key="1">
    <source>
        <dbReference type="ARBA" id="ARBA00022737"/>
    </source>
</evidence>
<dbReference type="InterPro" id="IPR011990">
    <property type="entry name" value="TPR-like_helical_dom_sf"/>
</dbReference>
<dbReference type="InterPro" id="IPR019734">
    <property type="entry name" value="TPR_rpt"/>
</dbReference>
<sequence>MLRRLLGVGRRRAAPWRPVSPAWYGSDVECIDHRKDFDEHMAMAEEQLRRLRPMEAQRVLSRFPASALQNDPVLLARLLTKQMMIPMIHSEDAAGIGVDDVEAIHQRFAPFLTGAVTDPDIVTFVSHLVLAYGSFGRVDVAQELIDSKLGDDDVVMPDDLRKWRALEADHCRAVLYFGTGKSPQAEAKLRSALLQAQELLASVEPDSLAHKLIVETCCAIHQKLCHLAFVQEKFDDCALLLSTSSDEIAKMKGVHDITVHRMLFSLVAIHHKRDNAHEVVNTAKKILQNAPKTHGEAAVMLAKLSELISGMSMEYVDFCLELCTASIDIFGQLAIENVHRGHAYSHYATLLNALKRYEEGMAAATTALQDIQGALGDHDHALGPVYHTLGVAALGLNKPAEAIPYLDRAQELLDPENDQRLAIIYGHLGEAHEKTGDREQAEKMITKAVNIKRVCMPDTTQLAVDMQNLAAMKQRSGHKADSVMLHEEAVEIYRNQLGSQSYQTAWARCLLGAALTSAGQLDRACDAFAEGVPVVRAHNKTPTTLLRPILMQYYQVLLACGQTDRASALAEFFRDTIPARTKVEPTLRNWADLFGNGQYRDCLTVARQFLSPGAVDRDPAAASAALEFAVRSMSLQERCPAKSNLTSPTRVRLNSRDLSAPRELLAKYPSLVRASPHLAILEAELRDPADRITVLENMLSENPDHDDAVRHALIDAYLHAGTASAAVAMLTSMERVPPLRRSQVLLRAGRLQAALAVLQDVPPPVPADIQIQISVCLIRQDRFAEAIDALSRIVVQGDDLTAAVNLSCALLYTNKSAKSIEVLEERLRRDPGRVVRHTEAFAMLNTLYEMTRDNPTREQEVLISIAQEYGPQVPLPHGLDYA</sequence>
<gene>
    <name evidence="3" type="ORF">PBRA_001115</name>
</gene>
<evidence type="ECO:0000313" key="4">
    <source>
        <dbReference type="Proteomes" id="UP000039324"/>
    </source>
</evidence>
<dbReference type="AlphaFoldDB" id="A0A0G4IVR0"/>
<proteinExistence type="predicted"/>
<dbReference type="SUPFAM" id="SSF48452">
    <property type="entry name" value="TPR-like"/>
    <property type="match status" value="3"/>
</dbReference>
<organism evidence="3 4">
    <name type="scientific">Plasmodiophora brassicae</name>
    <name type="common">Clubroot disease agent</name>
    <dbReference type="NCBI Taxonomy" id="37360"/>
    <lineage>
        <taxon>Eukaryota</taxon>
        <taxon>Sar</taxon>
        <taxon>Rhizaria</taxon>
        <taxon>Endomyxa</taxon>
        <taxon>Phytomyxea</taxon>
        <taxon>Plasmodiophorida</taxon>
        <taxon>Plasmodiophoridae</taxon>
        <taxon>Plasmodiophora</taxon>
    </lineage>
</organism>
<dbReference type="Gene3D" id="1.25.40.10">
    <property type="entry name" value="Tetratricopeptide repeat domain"/>
    <property type="match status" value="2"/>
</dbReference>
<accession>A0A0G4IVR0</accession>
<dbReference type="SMART" id="SM00028">
    <property type="entry name" value="TPR"/>
    <property type="match status" value="6"/>
</dbReference>
<dbReference type="EMBL" id="CDSF01000090">
    <property type="protein sequence ID" value="CEO99209.1"/>
    <property type="molecule type" value="Genomic_DNA"/>
</dbReference>